<dbReference type="AlphaFoldDB" id="C9K7I7"/>
<dbReference type="SUPFAM" id="SSF57701">
    <property type="entry name" value="Zn2/Cys6 DNA-binding domain"/>
    <property type="match status" value="1"/>
</dbReference>
<proteinExistence type="predicted"/>
<dbReference type="EMBL" id="AB525200">
    <property type="protein sequence ID" value="BAI44811.1"/>
    <property type="molecule type" value="Genomic_DNA"/>
</dbReference>
<sequence>MRSQTGCLTCRQRKLKCDERTPVCRRCIKASRECIPSPGIFFRHQHNASLNGEDPGDANPLKGYYAYRNTFDRDAIWVDIPKHITFVNTTNPYLDTSTLELDTVLAISIESTGPSETGLLSLRRTHSNFLSVTSTRSSSGPELSPITVPCYCTPGLEALPPLMQSPPSSTAETPISPPASLTNQHICSVIDITTSTASPPIDLCLNSPFDSTDHMSTPVSTSELLRSPPSDRSTSVQDDCEIEFLLRWFSEGPDHWMDLFDFGAYFASYAPVETRENSPPGLPIVSIVRILLVFGLYDIIPYGLVSIPYDTDNSMLILILIVYTISIRYK</sequence>
<name>C9K7I7_ALTAL</name>
<dbReference type="Pfam" id="PF00172">
    <property type="entry name" value="Zn_clus"/>
    <property type="match status" value="1"/>
</dbReference>
<accession>C9K7I7</accession>
<protein>
    <submittedName>
        <fullName evidence="4">Zn(II)2Cys6-domain containing protein</fullName>
    </submittedName>
</protein>
<evidence type="ECO:0000259" key="3">
    <source>
        <dbReference type="PROSITE" id="PS50048"/>
    </source>
</evidence>
<dbReference type="VEuPathDB" id="FungiDB:CC77DRAFT_979853"/>
<dbReference type="InterPro" id="IPR036864">
    <property type="entry name" value="Zn2-C6_fun-type_DNA-bd_sf"/>
</dbReference>
<dbReference type="GO" id="GO:0000976">
    <property type="term" value="F:transcription cis-regulatory region binding"/>
    <property type="evidence" value="ECO:0007669"/>
    <property type="project" value="TreeGrafter"/>
</dbReference>
<gene>
    <name evidence="4" type="primary">ORF25</name>
</gene>
<dbReference type="GO" id="GO:0005634">
    <property type="term" value="C:nucleus"/>
    <property type="evidence" value="ECO:0007669"/>
    <property type="project" value="TreeGrafter"/>
</dbReference>
<keyword evidence="1" id="KW-0539">Nucleus</keyword>
<evidence type="ECO:0000256" key="1">
    <source>
        <dbReference type="ARBA" id="ARBA00023242"/>
    </source>
</evidence>
<dbReference type="PANTHER" id="PTHR37534:SF9">
    <property type="entry name" value="ZN(II)2CYS6 TRANSCRIPTION FACTOR (EUROFUNG)"/>
    <property type="match status" value="1"/>
</dbReference>
<dbReference type="PROSITE" id="PS00463">
    <property type="entry name" value="ZN2_CY6_FUNGAL_1"/>
    <property type="match status" value="1"/>
</dbReference>
<evidence type="ECO:0000256" key="2">
    <source>
        <dbReference type="SAM" id="MobiDB-lite"/>
    </source>
</evidence>
<dbReference type="Gene3D" id="4.10.240.10">
    <property type="entry name" value="Zn(2)-C6 fungal-type DNA-binding domain"/>
    <property type="match status" value="1"/>
</dbReference>
<feature type="region of interest" description="Disordered" evidence="2">
    <location>
        <begin position="214"/>
        <end position="235"/>
    </location>
</feature>
<dbReference type="GO" id="GO:0008270">
    <property type="term" value="F:zinc ion binding"/>
    <property type="evidence" value="ECO:0007669"/>
    <property type="project" value="InterPro"/>
</dbReference>
<dbReference type="PANTHER" id="PTHR37534">
    <property type="entry name" value="TRANSCRIPTIONAL ACTIVATOR PROTEIN UGA3"/>
    <property type="match status" value="1"/>
</dbReference>
<dbReference type="GO" id="GO:0045944">
    <property type="term" value="P:positive regulation of transcription by RNA polymerase II"/>
    <property type="evidence" value="ECO:0007669"/>
    <property type="project" value="TreeGrafter"/>
</dbReference>
<dbReference type="PROSITE" id="PS50048">
    <property type="entry name" value="ZN2_CY6_FUNGAL_2"/>
    <property type="match status" value="1"/>
</dbReference>
<evidence type="ECO:0000313" key="4">
    <source>
        <dbReference type="EMBL" id="BAI44811.1"/>
    </source>
</evidence>
<dbReference type="SMART" id="SM00066">
    <property type="entry name" value="GAL4"/>
    <property type="match status" value="1"/>
</dbReference>
<feature type="domain" description="Zn(2)-C6 fungal-type" evidence="3">
    <location>
        <begin position="6"/>
        <end position="34"/>
    </location>
</feature>
<organism evidence="4">
    <name type="scientific">Alternaria alternata</name>
    <name type="common">Alternaria rot fungus</name>
    <name type="synonym">Torula alternata</name>
    <dbReference type="NCBI Taxonomy" id="5599"/>
    <lineage>
        <taxon>Eukaryota</taxon>
        <taxon>Fungi</taxon>
        <taxon>Dikarya</taxon>
        <taxon>Ascomycota</taxon>
        <taxon>Pezizomycotina</taxon>
        <taxon>Dothideomycetes</taxon>
        <taxon>Pleosporomycetidae</taxon>
        <taxon>Pleosporales</taxon>
        <taxon>Pleosporineae</taxon>
        <taxon>Pleosporaceae</taxon>
        <taxon>Alternaria</taxon>
        <taxon>Alternaria sect. Alternaria</taxon>
        <taxon>Alternaria alternata complex</taxon>
    </lineage>
</organism>
<reference evidence="4" key="1">
    <citation type="submission" date="2009-10" db="EMBL/GenBank/DDBJ databases">
        <title>A Zn(II)2Cys6 transcription regulator encoded by the AMT gene cluster negatively controls AM-toxin production in the apple pathotype of Alternaria alternata.</title>
        <authorList>
            <person name="Harimoto Y."/>
            <person name="Kodama M."/>
            <person name="Yamamoto M."/>
            <person name="Otani H."/>
            <person name="Tsuge T."/>
        </authorList>
    </citation>
    <scope>NUCLEOTIDE SEQUENCE</scope>
    <source>
        <strain evidence="4">NBRC 8984</strain>
    </source>
</reference>
<dbReference type="GO" id="GO:0000981">
    <property type="term" value="F:DNA-binding transcription factor activity, RNA polymerase II-specific"/>
    <property type="evidence" value="ECO:0007669"/>
    <property type="project" value="InterPro"/>
</dbReference>
<dbReference type="InterPro" id="IPR001138">
    <property type="entry name" value="Zn2Cys6_DnaBD"/>
</dbReference>
<dbReference type="CDD" id="cd00067">
    <property type="entry name" value="GAL4"/>
    <property type="match status" value="1"/>
</dbReference>